<feature type="signal peptide" evidence="7">
    <location>
        <begin position="1"/>
        <end position="21"/>
    </location>
</feature>
<evidence type="ECO:0000256" key="1">
    <source>
        <dbReference type="ARBA" id="ARBA00007074"/>
    </source>
</evidence>
<comment type="caution">
    <text evidence="10">The sequence shown here is derived from an EMBL/GenBank/DDBJ whole genome shotgun (WGS) entry which is preliminary data.</text>
</comment>
<dbReference type="Pfam" id="PF00877">
    <property type="entry name" value="NLPC_P60"/>
    <property type="match status" value="1"/>
</dbReference>
<keyword evidence="6" id="KW-0788">Thiol protease</keyword>
<organism evidence="10 11">
    <name type="scientific">Psychrobacillus faecigallinarum</name>
    <dbReference type="NCBI Taxonomy" id="2762235"/>
    <lineage>
        <taxon>Bacteria</taxon>
        <taxon>Bacillati</taxon>
        <taxon>Bacillota</taxon>
        <taxon>Bacilli</taxon>
        <taxon>Bacillales</taxon>
        <taxon>Bacillaceae</taxon>
        <taxon>Psychrobacillus</taxon>
    </lineage>
</organism>
<name>A0ABR8R5F3_9BACI</name>
<dbReference type="SMART" id="SM00257">
    <property type="entry name" value="LysM"/>
    <property type="match status" value="1"/>
</dbReference>
<dbReference type="InterPro" id="IPR000064">
    <property type="entry name" value="NLP_P60_dom"/>
</dbReference>
<comment type="similarity">
    <text evidence="1">Belongs to the peptidase C40 family.</text>
</comment>
<dbReference type="InterPro" id="IPR038765">
    <property type="entry name" value="Papain-like_cys_pep_sf"/>
</dbReference>
<keyword evidence="4" id="KW-0677">Repeat</keyword>
<keyword evidence="2" id="KW-0645">Protease</keyword>
<sequence length="236" mass="26446">MRKKVLIIAFILFFITETASASTLYEVKKGDSLTKIAKLHNVTVADLRTWNKLTKDNIFIKQKLVVQKPATVKGTTNTTPVKTAPVVTAPVKNELVVSPAPVITVPSNVSEEGYAYYPLIIDFAKRLEGIPYLYAGNTMAGFDCSGFIYFLHTQAGMKIERKSSESYYLESIVVTNPIPGDLVFFQNTYKEGISHMGIYLGDNQFVHAGSKGVEITKLDNVYWKEHFVSFNRFVQK</sequence>
<evidence type="ECO:0000313" key="10">
    <source>
        <dbReference type="EMBL" id="MBD7943025.1"/>
    </source>
</evidence>
<dbReference type="Pfam" id="PF01476">
    <property type="entry name" value="LysM"/>
    <property type="match status" value="1"/>
</dbReference>
<evidence type="ECO:0000256" key="5">
    <source>
        <dbReference type="ARBA" id="ARBA00022801"/>
    </source>
</evidence>
<accession>A0ABR8R5F3</accession>
<keyword evidence="3 7" id="KW-0732">Signal</keyword>
<dbReference type="PROSITE" id="PS51935">
    <property type="entry name" value="NLPC_P60"/>
    <property type="match status" value="1"/>
</dbReference>
<feature type="domain" description="LysM" evidence="8">
    <location>
        <begin position="23"/>
        <end position="66"/>
    </location>
</feature>
<proteinExistence type="inferred from homology"/>
<evidence type="ECO:0000256" key="4">
    <source>
        <dbReference type="ARBA" id="ARBA00022737"/>
    </source>
</evidence>
<evidence type="ECO:0000259" key="8">
    <source>
        <dbReference type="PROSITE" id="PS51782"/>
    </source>
</evidence>
<protein>
    <submittedName>
        <fullName evidence="10">C40 family peptidase</fullName>
    </submittedName>
</protein>
<evidence type="ECO:0000313" key="11">
    <source>
        <dbReference type="Proteomes" id="UP000640786"/>
    </source>
</evidence>
<dbReference type="PANTHER" id="PTHR47053:SF1">
    <property type="entry name" value="MUREIN DD-ENDOPEPTIDASE MEPH-RELATED"/>
    <property type="match status" value="1"/>
</dbReference>
<dbReference type="SUPFAM" id="SSF54001">
    <property type="entry name" value="Cysteine proteinases"/>
    <property type="match status" value="1"/>
</dbReference>
<dbReference type="Gene3D" id="3.10.350.10">
    <property type="entry name" value="LysM domain"/>
    <property type="match status" value="1"/>
</dbReference>
<dbReference type="PANTHER" id="PTHR47053">
    <property type="entry name" value="MUREIN DD-ENDOPEPTIDASE MEPH-RELATED"/>
    <property type="match status" value="1"/>
</dbReference>
<dbReference type="InterPro" id="IPR018392">
    <property type="entry name" value="LysM"/>
</dbReference>
<dbReference type="RefSeq" id="WP_191696493.1">
    <property type="nucleotide sequence ID" value="NZ_JACSQO010000001.1"/>
</dbReference>
<evidence type="ECO:0000256" key="6">
    <source>
        <dbReference type="ARBA" id="ARBA00022807"/>
    </source>
</evidence>
<evidence type="ECO:0000256" key="7">
    <source>
        <dbReference type="SAM" id="SignalP"/>
    </source>
</evidence>
<dbReference type="Gene3D" id="3.90.1720.10">
    <property type="entry name" value="endopeptidase domain like (from Nostoc punctiforme)"/>
    <property type="match status" value="1"/>
</dbReference>
<dbReference type="InterPro" id="IPR051202">
    <property type="entry name" value="Peptidase_C40"/>
</dbReference>
<feature type="domain" description="NlpC/P60" evidence="9">
    <location>
        <begin position="114"/>
        <end position="234"/>
    </location>
</feature>
<keyword evidence="11" id="KW-1185">Reference proteome</keyword>
<dbReference type="CDD" id="cd00118">
    <property type="entry name" value="LysM"/>
    <property type="match status" value="1"/>
</dbReference>
<reference evidence="10 11" key="1">
    <citation type="submission" date="2020-08" db="EMBL/GenBank/DDBJ databases">
        <title>A Genomic Blueprint of the Chicken Gut Microbiome.</title>
        <authorList>
            <person name="Gilroy R."/>
            <person name="Ravi A."/>
            <person name="Getino M."/>
            <person name="Pursley I."/>
            <person name="Horton D.L."/>
            <person name="Alikhan N.-F."/>
            <person name="Baker D."/>
            <person name="Gharbi K."/>
            <person name="Hall N."/>
            <person name="Watson M."/>
            <person name="Adriaenssens E.M."/>
            <person name="Foster-Nyarko E."/>
            <person name="Jarju S."/>
            <person name="Secka A."/>
            <person name="Antonio M."/>
            <person name="Oren A."/>
            <person name="Chaudhuri R."/>
            <person name="La Ragione R.M."/>
            <person name="Hildebrand F."/>
            <person name="Pallen M.J."/>
        </authorList>
    </citation>
    <scope>NUCLEOTIDE SEQUENCE [LARGE SCALE GENOMIC DNA]</scope>
    <source>
        <strain evidence="10 11">Sa2BUA9</strain>
    </source>
</reference>
<evidence type="ECO:0000256" key="3">
    <source>
        <dbReference type="ARBA" id="ARBA00022729"/>
    </source>
</evidence>
<dbReference type="Proteomes" id="UP000640786">
    <property type="component" value="Unassembled WGS sequence"/>
</dbReference>
<keyword evidence="5" id="KW-0378">Hydrolase</keyword>
<dbReference type="PROSITE" id="PS51782">
    <property type="entry name" value="LYSM"/>
    <property type="match status" value="1"/>
</dbReference>
<evidence type="ECO:0000259" key="9">
    <source>
        <dbReference type="PROSITE" id="PS51935"/>
    </source>
</evidence>
<dbReference type="EMBL" id="JACSQO010000001">
    <property type="protein sequence ID" value="MBD7943025.1"/>
    <property type="molecule type" value="Genomic_DNA"/>
</dbReference>
<evidence type="ECO:0000256" key="2">
    <source>
        <dbReference type="ARBA" id="ARBA00022670"/>
    </source>
</evidence>
<dbReference type="SUPFAM" id="SSF54106">
    <property type="entry name" value="LysM domain"/>
    <property type="match status" value="1"/>
</dbReference>
<feature type="chain" id="PRO_5046541677" evidence="7">
    <location>
        <begin position="22"/>
        <end position="236"/>
    </location>
</feature>
<dbReference type="InterPro" id="IPR036779">
    <property type="entry name" value="LysM_dom_sf"/>
</dbReference>
<gene>
    <name evidence="10" type="ORF">H9650_02760</name>
</gene>